<dbReference type="Pfam" id="PF02049">
    <property type="entry name" value="FliE"/>
    <property type="match status" value="1"/>
</dbReference>
<keyword evidence="6" id="KW-1185">Reference proteome</keyword>
<keyword evidence="3 4" id="KW-0975">Bacterial flagellum</keyword>
<evidence type="ECO:0000256" key="4">
    <source>
        <dbReference type="HAMAP-Rule" id="MF_00724"/>
    </source>
</evidence>
<dbReference type="Proteomes" id="UP000048984">
    <property type="component" value="Unassembled WGS sequence"/>
</dbReference>
<dbReference type="PANTHER" id="PTHR34653:SF1">
    <property type="entry name" value="FLAGELLAR HOOK-BASAL BODY COMPLEX PROTEIN FLIE"/>
    <property type="match status" value="1"/>
</dbReference>
<dbReference type="PRINTS" id="PR01006">
    <property type="entry name" value="FLGHOOKFLIE"/>
</dbReference>
<name>A0A0P6VWH7_9HYPH</name>
<dbReference type="PANTHER" id="PTHR34653">
    <property type="match status" value="1"/>
</dbReference>
<evidence type="ECO:0000313" key="6">
    <source>
        <dbReference type="Proteomes" id="UP000048984"/>
    </source>
</evidence>
<keyword evidence="5" id="KW-0282">Flagellum</keyword>
<keyword evidence="5" id="KW-0969">Cilium</keyword>
<reference evidence="5 6" key="2">
    <citation type="submission" date="2015-10" db="EMBL/GenBank/DDBJ databases">
        <title>Draft Genome Sequence of Prosthecomicrobium hirschii ATCC 27832.</title>
        <authorList>
            <person name="Daniel J."/>
            <person name="Givan S.A."/>
            <person name="Brun Y.V."/>
            <person name="Brown P.J."/>
        </authorList>
    </citation>
    <scope>NUCLEOTIDE SEQUENCE [LARGE SCALE GENOMIC DNA]</scope>
    <source>
        <strain evidence="5 6">16</strain>
    </source>
</reference>
<dbReference type="GO" id="GO:0071973">
    <property type="term" value="P:bacterial-type flagellum-dependent cell motility"/>
    <property type="evidence" value="ECO:0007669"/>
    <property type="project" value="InterPro"/>
</dbReference>
<dbReference type="AlphaFoldDB" id="A0A0P6VWH7"/>
<comment type="caution">
    <text evidence="5">The sequence shown here is derived from an EMBL/GenBank/DDBJ whole genome shotgun (WGS) entry which is preliminary data.</text>
</comment>
<dbReference type="GO" id="GO:0003774">
    <property type="term" value="F:cytoskeletal motor activity"/>
    <property type="evidence" value="ECO:0007669"/>
    <property type="project" value="InterPro"/>
</dbReference>
<evidence type="ECO:0000313" key="5">
    <source>
        <dbReference type="EMBL" id="KPL55687.1"/>
    </source>
</evidence>
<reference evidence="5 6" key="1">
    <citation type="submission" date="2015-09" db="EMBL/GenBank/DDBJ databases">
        <authorList>
            <person name="Jackson K.R."/>
            <person name="Lunt B.L."/>
            <person name="Fisher J.N.B."/>
            <person name="Gardner A.V."/>
            <person name="Bailey M.E."/>
            <person name="Deus L.M."/>
            <person name="Earl A.S."/>
            <person name="Gibby P.D."/>
            <person name="Hartmann K.A."/>
            <person name="Liu J.E."/>
            <person name="Manci A.M."/>
            <person name="Nielsen D.A."/>
            <person name="Solomon M.B."/>
            <person name="Breakwell D.P."/>
            <person name="Burnett S.H."/>
            <person name="Grose J.H."/>
        </authorList>
    </citation>
    <scope>NUCLEOTIDE SEQUENCE [LARGE SCALE GENOMIC DNA]</scope>
    <source>
        <strain evidence="5 6">16</strain>
    </source>
</reference>
<accession>A0A0P6VWH7</accession>
<dbReference type="OrthoDB" id="8481852at2"/>
<evidence type="ECO:0000256" key="2">
    <source>
        <dbReference type="ARBA" id="ARBA00009272"/>
    </source>
</evidence>
<comment type="subcellular location">
    <subcellularLocation>
        <location evidence="1 4">Bacterial flagellum basal body</location>
    </subcellularLocation>
</comment>
<dbReference type="GO" id="GO:0005198">
    <property type="term" value="F:structural molecule activity"/>
    <property type="evidence" value="ECO:0007669"/>
    <property type="project" value="InterPro"/>
</dbReference>
<protein>
    <recommendedName>
        <fullName evidence="4">Flagellar hook-basal body complex protein FliE</fullName>
    </recommendedName>
</protein>
<dbReference type="HAMAP" id="MF_00724">
    <property type="entry name" value="FliE"/>
    <property type="match status" value="1"/>
</dbReference>
<dbReference type="EMBL" id="LJYW01000001">
    <property type="protein sequence ID" value="KPL55687.1"/>
    <property type="molecule type" value="Genomic_DNA"/>
</dbReference>
<dbReference type="STRING" id="665126.ABB55_05270"/>
<keyword evidence="5" id="KW-0966">Cell projection</keyword>
<organism evidence="5 6">
    <name type="scientific">Prosthecodimorpha hirschii</name>
    <dbReference type="NCBI Taxonomy" id="665126"/>
    <lineage>
        <taxon>Bacteria</taxon>
        <taxon>Pseudomonadati</taxon>
        <taxon>Pseudomonadota</taxon>
        <taxon>Alphaproteobacteria</taxon>
        <taxon>Hyphomicrobiales</taxon>
        <taxon>Ancalomicrobiaceae</taxon>
        <taxon>Prosthecodimorpha</taxon>
    </lineage>
</organism>
<evidence type="ECO:0000256" key="3">
    <source>
        <dbReference type="ARBA" id="ARBA00023143"/>
    </source>
</evidence>
<evidence type="ECO:0000256" key="1">
    <source>
        <dbReference type="ARBA" id="ARBA00004117"/>
    </source>
</evidence>
<comment type="similarity">
    <text evidence="2 4">Belongs to the FliE family.</text>
</comment>
<dbReference type="RefSeq" id="WP_054361854.1">
    <property type="nucleotide sequence ID" value="NZ_JAPCYQ010000001.1"/>
</dbReference>
<dbReference type="GO" id="GO:0009425">
    <property type="term" value="C:bacterial-type flagellum basal body"/>
    <property type="evidence" value="ECO:0007669"/>
    <property type="project" value="UniProtKB-SubCell"/>
</dbReference>
<gene>
    <name evidence="4" type="primary">fliE</name>
    <name evidence="5" type="ORF">ABB55_05270</name>
</gene>
<dbReference type="InterPro" id="IPR001624">
    <property type="entry name" value="FliE"/>
</dbReference>
<sequence>MATIPANFAANAYKVAQGLANRPDQGHSPLADRTRPDFAGMVRDAMGDVVQQGRSAEAKTLAYAKGKADVIDVVTAVAETEVALETMVSLRDKVIAAYEEIMRMPV</sequence>
<proteinExistence type="inferred from homology"/>